<evidence type="ECO:0000256" key="2">
    <source>
        <dbReference type="ARBA" id="ARBA00023015"/>
    </source>
</evidence>
<dbReference type="STRING" id="112248.SAMN05444392_101727"/>
<evidence type="ECO:0000259" key="6">
    <source>
        <dbReference type="PROSITE" id="PS50977"/>
    </source>
</evidence>
<dbReference type="RefSeq" id="WP_073152085.1">
    <property type="nucleotide sequence ID" value="NZ_FQVL01000001.1"/>
</dbReference>
<organism evidence="7 8">
    <name type="scientific">Seinonella peptonophila</name>
    <dbReference type="NCBI Taxonomy" id="112248"/>
    <lineage>
        <taxon>Bacteria</taxon>
        <taxon>Bacillati</taxon>
        <taxon>Bacillota</taxon>
        <taxon>Bacilli</taxon>
        <taxon>Bacillales</taxon>
        <taxon>Thermoactinomycetaceae</taxon>
        <taxon>Seinonella</taxon>
    </lineage>
</organism>
<dbReference type="InterPro" id="IPR036271">
    <property type="entry name" value="Tet_transcr_reg_TetR-rel_C_sf"/>
</dbReference>
<dbReference type="SUPFAM" id="SSF48498">
    <property type="entry name" value="Tetracyclin repressor-like, C-terminal domain"/>
    <property type="match status" value="1"/>
</dbReference>
<evidence type="ECO:0000256" key="4">
    <source>
        <dbReference type="ARBA" id="ARBA00023163"/>
    </source>
</evidence>
<accession>A0A1M4TZX2</accession>
<evidence type="ECO:0000256" key="1">
    <source>
        <dbReference type="ARBA" id="ARBA00022491"/>
    </source>
</evidence>
<feature type="DNA-binding region" description="H-T-H motif" evidence="5">
    <location>
        <begin position="32"/>
        <end position="51"/>
    </location>
</feature>
<dbReference type="PANTHER" id="PTHR30055:SF226">
    <property type="entry name" value="HTH-TYPE TRANSCRIPTIONAL REGULATOR PKSA"/>
    <property type="match status" value="1"/>
</dbReference>
<keyword evidence="8" id="KW-1185">Reference proteome</keyword>
<feature type="domain" description="HTH tetR-type" evidence="6">
    <location>
        <begin position="9"/>
        <end position="69"/>
    </location>
</feature>
<dbReference type="AlphaFoldDB" id="A0A1M4TZX2"/>
<dbReference type="InterPro" id="IPR009057">
    <property type="entry name" value="Homeodomain-like_sf"/>
</dbReference>
<dbReference type="PRINTS" id="PR00455">
    <property type="entry name" value="HTHTETR"/>
</dbReference>
<keyword evidence="4" id="KW-0804">Transcription</keyword>
<dbReference type="InterPro" id="IPR050109">
    <property type="entry name" value="HTH-type_TetR-like_transc_reg"/>
</dbReference>
<dbReference type="PANTHER" id="PTHR30055">
    <property type="entry name" value="HTH-TYPE TRANSCRIPTIONAL REGULATOR RUTR"/>
    <property type="match status" value="1"/>
</dbReference>
<dbReference type="Pfam" id="PF00440">
    <property type="entry name" value="TetR_N"/>
    <property type="match status" value="1"/>
</dbReference>
<evidence type="ECO:0000256" key="5">
    <source>
        <dbReference type="PROSITE-ProRule" id="PRU00335"/>
    </source>
</evidence>
<dbReference type="GO" id="GO:0003700">
    <property type="term" value="F:DNA-binding transcription factor activity"/>
    <property type="evidence" value="ECO:0007669"/>
    <property type="project" value="TreeGrafter"/>
</dbReference>
<dbReference type="Gene3D" id="1.10.357.10">
    <property type="entry name" value="Tetracycline Repressor, domain 2"/>
    <property type="match status" value="1"/>
</dbReference>
<protein>
    <submittedName>
        <fullName evidence="7">Transcriptional regulator, TetR family</fullName>
    </submittedName>
</protein>
<dbReference type="EMBL" id="FQVL01000001">
    <property type="protein sequence ID" value="SHE49887.1"/>
    <property type="molecule type" value="Genomic_DNA"/>
</dbReference>
<dbReference type="PROSITE" id="PS50977">
    <property type="entry name" value="HTH_TETR_2"/>
    <property type="match status" value="1"/>
</dbReference>
<dbReference type="InterPro" id="IPR039538">
    <property type="entry name" value="BetI_C"/>
</dbReference>
<dbReference type="Proteomes" id="UP000184476">
    <property type="component" value="Unassembled WGS sequence"/>
</dbReference>
<evidence type="ECO:0000313" key="8">
    <source>
        <dbReference type="Proteomes" id="UP000184476"/>
    </source>
</evidence>
<dbReference type="SUPFAM" id="SSF46689">
    <property type="entry name" value="Homeodomain-like"/>
    <property type="match status" value="1"/>
</dbReference>
<evidence type="ECO:0000256" key="3">
    <source>
        <dbReference type="ARBA" id="ARBA00023125"/>
    </source>
</evidence>
<evidence type="ECO:0000313" key="7">
    <source>
        <dbReference type="EMBL" id="SHE49887.1"/>
    </source>
</evidence>
<keyword evidence="3 5" id="KW-0238">DNA-binding</keyword>
<dbReference type="Pfam" id="PF13977">
    <property type="entry name" value="TetR_C_6"/>
    <property type="match status" value="1"/>
</dbReference>
<dbReference type="GO" id="GO:0000976">
    <property type="term" value="F:transcription cis-regulatory region binding"/>
    <property type="evidence" value="ECO:0007669"/>
    <property type="project" value="TreeGrafter"/>
</dbReference>
<keyword evidence="1" id="KW-0678">Repressor</keyword>
<sequence length="201" mass="22854">MVRGKNDIEDRRFAILEAAYSLFGQQGYVHTSIKQIAQEAGVGHGLILHHFGTKEGLLIEVVREWIVNRGLVEVFEDVKKAEDSDDLMRMAIEHVANFRNENQGWFTLMLSLWLEARRNPALSKTLEEIYMAMRETIKELLHRWSSDWSTDQLETYATLILALIDGLTLQFSRNPGDQIVTLGTIGISTLLEGKQKGVDPN</sequence>
<proteinExistence type="predicted"/>
<keyword evidence="2" id="KW-0805">Transcription regulation</keyword>
<gene>
    <name evidence="7" type="ORF">SAMN05444392_101727</name>
</gene>
<name>A0A1M4TZX2_9BACL</name>
<dbReference type="InterPro" id="IPR001647">
    <property type="entry name" value="HTH_TetR"/>
</dbReference>
<reference evidence="7 8" key="1">
    <citation type="submission" date="2016-11" db="EMBL/GenBank/DDBJ databases">
        <authorList>
            <person name="Jaros S."/>
            <person name="Januszkiewicz K."/>
            <person name="Wedrychowicz H."/>
        </authorList>
    </citation>
    <scope>NUCLEOTIDE SEQUENCE [LARGE SCALE GENOMIC DNA]</scope>
    <source>
        <strain evidence="7 8">DSM 44666</strain>
    </source>
</reference>